<feature type="compositionally biased region" description="Basic and acidic residues" evidence="8">
    <location>
        <begin position="19"/>
        <end position="34"/>
    </location>
</feature>
<feature type="domain" description="CobW C-terminal" evidence="9">
    <location>
        <begin position="381"/>
        <end position="531"/>
    </location>
</feature>
<dbReference type="AlphaFoldDB" id="A0A383V987"/>
<dbReference type="GO" id="GO:0005525">
    <property type="term" value="F:GTP binding"/>
    <property type="evidence" value="ECO:0007669"/>
    <property type="project" value="UniProtKB-KW"/>
</dbReference>
<evidence type="ECO:0000256" key="6">
    <source>
        <dbReference type="ARBA" id="ARBA00034320"/>
    </source>
</evidence>
<evidence type="ECO:0000256" key="5">
    <source>
        <dbReference type="ARBA" id="ARBA00023186"/>
    </source>
</evidence>
<reference evidence="10 12" key="1">
    <citation type="submission" date="2016-10" db="EMBL/GenBank/DDBJ databases">
        <authorList>
            <person name="Cai Z."/>
        </authorList>
    </citation>
    <scope>NUCLEOTIDE SEQUENCE [LARGE SCALE GENOMIC DNA]</scope>
</reference>
<dbReference type="STRING" id="3088.A0A383V987"/>
<dbReference type="CDD" id="cd03112">
    <property type="entry name" value="CobW-like"/>
    <property type="match status" value="1"/>
</dbReference>
<feature type="region of interest" description="Disordered" evidence="8">
    <location>
        <begin position="1"/>
        <end position="41"/>
    </location>
</feature>
<dbReference type="Pfam" id="PF07683">
    <property type="entry name" value="CobW_C"/>
    <property type="match status" value="1"/>
</dbReference>
<gene>
    <name evidence="11" type="ORF">BQ4739_LOCUS13149</name>
    <name evidence="10" type="ORF">BQ4739_LOCUS1437</name>
</gene>
<evidence type="ECO:0000313" key="10">
    <source>
        <dbReference type="EMBL" id="SZX60896.1"/>
    </source>
</evidence>
<comment type="catalytic activity">
    <reaction evidence="7">
        <text>GTP + H2O = GDP + phosphate + H(+)</text>
        <dbReference type="Rhea" id="RHEA:19669"/>
        <dbReference type="ChEBI" id="CHEBI:15377"/>
        <dbReference type="ChEBI" id="CHEBI:15378"/>
        <dbReference type="ChEBI" id="CHEBI:37565"/>
        <dbReference type="ChEBI" id="CHEBI:43474"/>
        <dbReference type="ChEBI" id="CHEBI:58189"/>
    </reaction>
    <physiologicalReaction direction="left-to-right" evidence="7">
        <dbReference type="Rhea" id="RHEA:19670"/>
    </physiologicalReaction>
</comment>
<proteinExistence type="inferred from homology"/>
<keyword evidence="5" id="KW-0143">Chaperone</keyword>
<evidence type="ECO:0000313" key="11">
    <source>
        <dbReference type="EMBL" id="SZX73027.1"/>
    </source>
</evidence>
<evidence type="ECO:0000256" key="1">
    <source>
        <dbReference type="ARBA" id="ARBA00022741"/>
    </source>
</evidence>
<dbReference type="Gene3D" id="3.30.1220.10">
    <property type="entry name" value="CobW-like, C-terminal domain"/>
    <property type="match status" value="1"/>
</dbReference>
<dbReference type="Pfam" id="PF02492">
    <property type="entry name" value="cobW"/>
    <property type="match status" value="1"/>
</dbReference>
<accession>A0A383V987</accession>
<dbReference type="EMBL" id="FNXT01000113">
    <property type="protein sequence ID" value="SZX60896.1"/>
    <property type="molecule type" value="Genomic_DNA"/>
</dbReference>
<dbReference type="InterPro" id="IPR027417">
    <property type="entry name" value="P-loop_NTPase"/>
</dbReference>
<organism evidence="10 12">
    <name type="scientific">Tetradesmus obliquus</name>
    <name type="common">Green alga</name>
    <name type="synonym">Acutodesmus obliquus</name>
    <dbReference type="NCBI Taxonomy" id="3088"/>
    <lineage>
        <taxon>Eukaryota</taxon>
        <taxon>Viridiplantae</taxon>
        <taxon>Chlorophyta</taxon>
        <taxon>core chlorophytes</taxon>
        <taxon>Chlorophyceae</taxon>
        <taxon>CS clade</taxon>
        <taxon>Sphaeropleales</taxon>
        <taxon>Scenedesmaceae</taxon>
        <taxon>Tetradesmus</taxon>
    </lineage>
</organism>
<dbReference type="Proteomes" id="UP000256970">
    <property type="component" value="Unassembled WGS sequence"/>
</dbReference>
<evidence type="ECO:0000256" key="4">
    <source>
        <dbReference type="ARBA" id="ARBA00023134"/>
    </source>
</evidence>
<dbReference type="PANTHER" id="PTHR13748:SF31">
    <property type="entry name" value="ZINC-REGULATED GTPASE METALLOPROTEIN ACTIVATOR 1A-RELATED"/>
    <property type="match status" value="1"/>
</dbReference>
<evidence type="ECO:0000256" key="3">
    <source>
        <dbReference type="ARBA" id="ARBA00022833"/>
    </source>
</evidence>
<feature type="region of interest" description="Disordered" evidence="8">
    <location>
        <begin position="333"/>
        <end position="374"/>
    </location>
</feature>
<dbReference type="PANTHER" id="PTHR13748">
    <property type="entry name" value="COBW-RELATED"/>
    <property type="match status" value="1"/>
</dbReference>
<dbReference type="GO" id="GO:0005737">
    <property type="term" value="C:cytoplasm"/>
    <property type="evidence" value="ECO:0007669"/>
    <property type="project" value="TreeGrafter"/>
</dbReference>
<keyword evidence="12" id="KW-1185">Reference proteome</keyword>
<dbReference type="InterPro" id="IPR011629">
    <property type="entry name" value="CobW-like_C"/>
</dbReference>
<dbReference type="GO" id="GO:0016787">
    <property type="term" value="F:hydrolase activity"/>
    <property type="evidence" value="ECO:0007669"/>
    <property type="project" value="UniProtKB-KW"/>
</dbReference>
<dbReference type="InterPro" id="IPR036627">
    <property type="entry name" value="CobW-likC_sf"/>
</dbReference>
<keyword evidence="4" id="KW-0342">GTP-binding</keyword>
<feature type="compositionally biased region" description="Low complexity" evidence="8">
    <location>
        <begin position="333"/>
        <end position="342"/>
    </location>
</feature>
<dbReference type="InterPro" id="IPR003495">
    <property type="entry name" value="CobW/HypB/UreG_nucleotide-bd"/>
</dbReference>
<name>A0A383V987_TETOB</name>
<dbReference type="SMART" id="SM00833">
    <property type="entry name" value="CobW_C"/>
    <property type="match status" value="1"/>
</dbReference>
<comment type="similarity">
    <text evidence="6">Belongs to the SIMIBI class G3E GTPase family. ZNG1 subfamily.</text>
</comment>
<dbReference type="Gene3D" id="3.40.50.300">
    <property type="entry name" value="P-loop containing nucleotide triphosphate hydrolases"/>
    <property type="match status" value="1"/>
</dbReference>
<evidence type="ECO:0000259" key="9">
    <source>
        <dbReference type="SMART" id="SM00833"/>
    </source>
</evidence>
<sequence length="541" mass="56375">MNTLSDDEDLPLAVPLCPDSEKPAPETAASHKEAAAQSQSTAAVRHAPVPVTLITGYLGAGKTTLVRYIVNERHGFRIAVILNEYGGETGLESAFVQNEQGGRADVPQWVELANGCLCCSVKAEFVQALEGLLGTGSEHAGKFDYVLVETTGLANPGPIMSELWTDEELEAAVVLDGVVAVVDGRNVARQLDEARPGGAANEAQLQVALADVILLNKMDLLSEDQAAAVTGQLRAINSAAAIIPTSHSKVDLARLLNRGAYHLRLLEQMQPLPATAAGDEAYAAAVDQTKQQQQQQQQAADGITSALPPAVQQPLQWLADVSAAAAAATGGTASSCTASGCSNPAHQHHEQQHHQQQQQQHSSGQAGLGPGEPCRAHDAAVRTIALRVAQPLLLERFRAWVEGLIWDHPAAAKDHKAAAAAAGGGLAAAAEDGVTAAAAAGREVARAEVLRMKGLLNVAGSSRAHMFQAVYDLYDIVPGADWQVLHKHAAAAAAAAAAAGQQAGDGVLTRLVLIGRHLDQQQLQQQLEQCCAACVDGEATA</sequence>
<feature type="compositionally biased region" description="Acidic residues" evidence="8">
    <location>
        <begin position="1"/>
        <end position="10"/>
    </location>
</feature>
<evidence type="ECO:0000313" key="12">
    <source>
        <dbReference type="Proteomes" id="UP000256970"/>
    </source>
</evidence>
<dbReference type="SUPFAM" id="SSF90002">
    <property type="entry name" value="Hypothetical protein YjiA, C-terminal domain"/>
    <property type="match status" value="1"/>
</dbReference>
<evidence type="ECO:0000256" key="2">
    <source>
        <dbReference type="ARBA" id="ARBA00022801"/>
    </source>
</evidence>
<keyword evidence="3" id="KW-0862">Zinc</keyword>
<evidence type="ECO:0000256" key="7">
    <source>
        <dbReference type="ARBA" id="ARBA00049117"/>
    </source>
</evidence>
<evidence type="ECO:0000256" key="8">
    <source>
        <dbReference type="SAM" id="MobiDB-lite"/>
    </source>
</evidence>
<protein>
    <recommendedName>
        <fullName evidence="9">CobW C-terminal domain-containing protein</fullName>
    </recommendedName>
</protein>
<keyword evidence="1" id="KW-0547">Nucleotide-binding</keyword>
<keyword evidence="2" id="KW-0378">Hydrolase</keyword>
<dbReference type="SUPFAM" id="SSF52540">
    <property type="entry name" value="P-loop containing nucleoside triphosphate hydrolases"/>
    <property type="match status" value="1"/>
</dbReference>
<dbReference type="EMBL" id="FNXT01001182">
    <property type="protein sequence ID" value="SZX73027.1"/>
    <property type="molecule type" value="Genomic_DNA"/>
</dbReference>
<dbReference type="InterPro" id="IPR051316">
    <property type="entry name" value="Zinc-reg_GTPase_activator"/>
</dbReference>